<evidence type="ECO:0000256" key="2">
    <source>
        <dbReference type="ARBA" id="ARBA00052718"/>
    </source>
</evidence>
<gene>
    <name evidence="6" type="ORF">VIN01S_25550</name>
</gene>
<keyword evidence="7" id="KW-1185">Reference proteome</keyword>
<comment type="function">
    <text evidence="3">Involved in the breakdown of putrescine via hydrolysis of the gamma-glutamyl linkage of gamma-glutamyl-gamma-aminobutyrate.</text>
</comment>
<dbReference type="GO" id="GO:0006598">
    <property type="term" value="P:polyamine catabolic process"/>
    <property type="evidence" value="ECO:0007669"/>
    <property type="project" value="TreeGrafter"/>
</dbReference>
<dbReference type="Gene3D" id="3.40.50.880">
    <property type="match status" value="1"/>
</dbReference>
<dbReference type="AlphaFoldDB" id="A0A4Y3HXQ2"/>
<evidence type="ECO:0000313" key="7">
    <source>
        <dbReference type="Proteomes" id="UP000318717"/>
    </source>
</evidence>
<dbReference type="InterPro" id="IPR011697">
    <property type="entry name" value="Peptidase_C26"/>
</dbReference>
<evidence type="ECO:0000256" key="4">
    <source>
        <dbReference type="ARBA" id="ARBA00060634"/>
    </source>
</evidence>
<dbReference type="EMBL" id="BJLF01000012">
    <property type="protein sequence ID" value="GEA51751.1"/>
    <property type="molecule type" value="Genomic_DNA"/>
</dbReference>
<evidence type="ECO:0000256" key="3">
    <source>
        <dbReference type="ARBA" id="ARBA00055068"/>
    </source>
</evidence>
<dbReference type="PANTHER" id="PTHR43235">
    <property type="entry name" value="GLUTAMINE AMIDOTRANSFERASE PB2B2.05-RELATED"/>
    <property type="match status" value="1"/>
</dbReference>
<evidence type="ECO:0000256" key="1">
    <source>
        <dbReference type="ARBA" id="ARBA00011083"/>
    </source>
</evidence>
<comment type="pathway">
    <text evidence="4">Amine and polyamine degradation; putrescine degradation; 4-aminobutanoate from putrescine: step 4/4.</text>
</comment>
<sequence length="249" mass="27835">MSDSRKPIIGVVSCSKSLGGYQIQAVNEFYLDAVTDFGGIPIVISPRTTSDDLEKLLDMCDGFLFPGSHSNVAPHRYGAEHVELKTDEARDEISISLLRHAVDRDIPCLGICRGFQEMNVALGGTLTPAVHESGYNDHRESQTDDFSEKYAPSHPVLVQENSKFEGWLSQYNWQNTQSFDVNTLHNQGVKKLAPTLMVEATAPDGLVEAFSLPDQRFFVGVQWHPEWQATSNHFSKILFKEFMMEASHS</sequence>
<dbReference type="InterPro" id="IPR044668">
    <property type="entry name" value="PuuD-like"/>
</dbReference>
<protein>
    <recommendedName>
        <fullName evidence="5">gamma-glutamyl-gamma-aminobutyrate hydrolase</fullName>
        <ecNumber evidence="5">3.5.1.94</ecNumber>
    </recommendedName>
</protein>
<accession>A0A4Y3HXQ2</accession>
<name>A0A4Y3HXQ2_9VIBR</name>
<reference evidence="6 7" key="1">
    <citation type="submission" date="2019-06" db="EMBL/GenBank/DDBJ databases">
        <title>Whole genome shotgun sequence of Vibrio inusitatus NBRC 102082.</title>
        <authorList>
            <person name="Hosoyama A."/>
            <person name="Uohara A."/>
            <person name="Ohji S."/>
            <person name="Ichikawa N."/>
        </authorList>
    </citation>
    <scope>NUCLEOTIDE SEQUENCE [LARGE SCALE GENOMIC DNA]</scope>
    <source>
        <strain evidence="6 7">NBRC 102082</strain>
    </source>
</reference>
<dbReference type="Pfam" id="PF07722">
    <property type="entry name" value="Peptidase_C26"/>
    <property type="match status" value="1"/>
</dbReference>
<dbReference type="FunFam" id="3.40.50.880:FF:000030">
    <property type="entry name" value="Gamma-glutamyl-gamma-aminobutyrate hydrolase PuuD"/>
    <property type="match status" value="1"/>
</dbReference>
<dbReference type="GO" id="GO:0033969">
    <property type="term" value="F:gamma-glutamyl-gamma-aminobutyrate hydrolase activity"/>
    <property type="evidence" value="ECO:0007669"/>
    <property type="project" value="UniProtKB-EC"/>
</dbReference>
<dbReference type="Proteomes" id="UP000318717">
    <property type="component" value="Unassembled WGS sequence"/>
</dbReference>
<dbReference type="InterPro" id="IPR029062">
    <property type="entry name" value="Class_I_gatase-like"/>
</dbReference>
<comment type="catalytic activity">
    <reaction evidence="2">
        <text>4-(gamma-L-glutamylamino)butanoate + H2O = 4-aminobutanoate + L-glutamate</text>
        <dbReference type="Rhea" id="RHEA:19737"/>
        <dbReference type="ChEBI" id="CHEBI:15377"/>
        <dbReference type="ChEBI" id="CHEBI:29985"/>
        <dbReference type="ChEBI" id="CHEBI:58800"/>
        <dbReference type="ChEBI" id="CHEBI:59888"/>
        <dbReference type="EC" id="3.5.1.94"/>
    </reaction>
</comment>
<keyword evidence="6" id="KW-0378">Hydrolase</keyword>
<dbReference type="PROSITE" id="PS51273">
    <property type="entry name" value="GATASE_TYPE_1"/>
    <property type="match status" value="1"/>
</dbReference>
<dbReference type="CDD" id="cd01745">
    <property type="entry name" value="GATase1_2"/>
    <property type="match status" value="1"/>
</dbReference>
<proteinExistence type="inferred from homology"/>
<dbReference type="EC" id="3.5.1.94" evidence="5"/>
<organism evidence="6 7">
    <name type="scientific">Vibrio inusitatus NBRC 102082</name>
    <dbReference type="NCBI Taxonomy" id="1219070"/>
    <lineage>
        <taxon>Bacteria</taxon>
        <taxon>Pseudomonadati</taxon>
        <taxon>Pseudomonadota</taxon>
        <taxon>Gammaproteobacteria</taxon>
        <taxon>Vibrionales</taxon>
        <taxon>Vibrionaceae</taxon>
        <taxon>Vibrio</taxon>
    </lineage>
</organism>
<evidence type="ECO:0000256" key="5">
    <source>
        <dbReference type="ARBA" id="ARBA00066788"/>
    </source>
</evidence>
<dbReference type="OrthoDB" id="9813383at2"/>
<dbReference type="RefSeq" id="WP_141346222.1">
    <property type="nucleotide sequence ID" value="NZ_BJLF01000012.1"/>
</dbReference>
<dbReference type="PANTHER" id="PTHR43235:SF1">
    <property type="entry name" value="GLUTAMINE AMIDOTRANSFERASE PB2B2.05-RELATED"/>
    <property type="match status" value="1"/>
</dbReference>
<comment type="similarity">
    <text evidence="1">Belongs to the peptidase C26 family.</text>
</comment>
<dbReference type="SUPFAM" id="SSF52317">
    <property type="entry name" value="Class I glutamine amidotransferase-like"/>
    <property type="match status" value="1"/>
</dbReference>
<dbReference type="GO" id="GO:0005829">
    <property type="term" value="C:cytosol"/>
    <property type="evidence" value="ECO:0007669"/>
    <property type="project" value="TreeGrafter"/>
</dbReference>
<evidence type="ECO:0000313" key="6">
    <source>
        <dbReference type="EMBL" id="GEA51751.1"/>
    </source>
</evidence>
<comment type="caution">
    <text evidence="6">The sequence shown here is derived from an EMBL/GenBank/DDBJ whole genome shotgun (WGS) entry which is preliminary data.</text>
</comment>